<dbReference type="GO" id="GO:0008234">
    <property type="term" value="F:cysteine-type peptidase activity"/>
    <property type="evidence" value="ECO:0007669"/>
    <property type="project" value="UniProtKB-KW"/>
</dbReference>
<evidence type="ECO:0000256" key="6">
    <source>
        <dbReference type="SAM" id="Phobius"/>
    </source>
</evidence>
<dbReference type="InterPro" id="IPR038765">
    <property type="entry name" value="Papain-like_cys_pep_sf"/>
</dbReference>
<dbReference type="PANTHER" id="PTHR47053">
    <property type="entry name" value="MUREIN DD-ENDOPEPTIDASE MEPH-RELATED"/>
    <property type="match status" value="1"/>
</dbReference>
<feature type="transmembrane region" description="Helical" evidence="6">
    <location>
        <begin position="257"/>
        <end position="283"/>
    </location>
</feature>
<evidence type="ECO:0000259" key="7">
    <source>
        <dbReference type="PROSITE" id="PS51935"/>
    </source>
</evidence>
<evidence type="ECO:0000256" key="1">
    <source>
        <dbReference type="ARBA" id="ARBA00007074"/>
    </source>
</evidence>
<comment type="caution">
    <text evidence="8">The sequence shown here is derived from an EMBL/GenBank/DDBJ whole genome shotgun (WGS) entry which is preliminary data.</text>
</comment>
<keyword evidence="3" id="KW-0378">Hydrolase</keyword>
<keyword evidence="6" id="KW-0472">Membrane</keyword>
<dbReference type="PATRIC" id="fig|270498.16.peg.1659"/>
<dbReference type="InterPro" id="IPR051202">
    <property type="entry name" value="Peptidase_C40"/>
</dbReference>
<dbReference type="InterPro" id="IPR016047">
    <property type="entry name" value="M23ase_b-sheet_dom"/>
</dbReference>
<dbReference type="STRING" id="270498.CHK_0650"/>
<dbReference type="InterPro" id="IPR000064">
    <property type="entry name" value="NLP_P60_dom"/>
</dbReference>
<keyword evidence="4" id="KW-0788">Thiol protease</keyword>
<dbReference type="AlphaFoldDB" id="A0A0M2NN42"/>
<comment type="similarity">
    <text evidence="1">Belongs to the peptidase C40 family.</text>
</comment>
<evidence type="ECO:0000256" key="3">
    <source>
        <dbReference type="ARBA" id="ARBA00022801"/>
    </source>
</evidence>
<keyword evidence="9" id="KW-1185">Reference proteome</keyword>
<feature type="compositionally biased region" description="Basic and acidic residues" evidence="5">
    <location>
        <begin position="1"/>
        <end position="23"/>
    </location>
</feature>
<evidence type="ECO:0000256" key="4">
    <source>
        <dbReference type="ARBA" id="ARBA00022807"/>
    </source>
</evidence>
<dbReference type="GO" id="GO:0006508">
    <property type="term" value="P:proteolysis"/>
    <property type="evidence" value="ECO:0007669"/>
    <property type="project" value="UniProtKB-KW"/>
</dbReference>
<dbReference type="PANTHER" id="PTHR47053:SF5">
    <property type="entry name" value="BIFUNCTIONAL MURAMIDASE_DL-ENDOPEPTIDASE CWLT"/>
    <property type="match status" value="1"/>
</dbReference>
<dbReference type="SUPFAM" id="SSF51261">
    <property type="entry name" value="Duplicated hybrid motif"/>
    <property type="match status" value="1"/>
</dbReference>
<dbReference type="CDD" id="cd12797">
    <property type="entry name" value="M23_peptidase"/>
    <property type="match status" value="1"/>
</dbReference>
<keyword evidence="2" id="KW-0645">Protease</keyword>
<dbReference type="EMBL" id="LAYJ01000061">
    <property type="protein sequence ID" value="KKI51837.1"/>
    <property type="molecule type" value="Genomic_DNA"/>
</dbReference>
<dbReference type="OrthoDB" id="9812962at2"/>
<protein>
    <submittedName>
        <fullName evidence="8">NLP/P60 family protein</fullName>
    </submittedName>
</protein>
<name>A0A0M2NN42_9FIRM</name>
<dbReference type="InterPro" id="IPR011055">
    <property type="entry name" value="Dup_hybrid_motif"/>
</dbReference>
<dbReference type="PROSITE" id="PS51935">
    <property type="entry name" value="NLPC_P60"/>
    <property type="match status" value="1"/>
</dbReference>
<dbReference type="RefSeq" id="WP_052740244.1">
    <property type="nucleotide sequence ID" value="NZ_LAYJ01000061.1"/>
</dbReference>
<feature type="region of interest" description="Disordered" evidence="5">
    <location>
        <begin position="1"/>
        <end position="118"/>
    </location>
</feature>
<dbReference type="NCBIfam" id="NF045974">
    <property type="entry name" value="conju_CD1108"/>
    <property type="match status" value="1"/>
</dbReference>
<feature type="domain" description="NlpC/P60" evidence="7">
    <location>
        <begin position="587"/>
        <end position="712"/>
    </location>
</feature>
<organism evidence="8 9">
    <name type="scientific">Christensenella hongkongensis</name>
    <dbReference type="NCBI Taxonomy" id="270498"/>
    <lineage>
        <taxon>Bacteria</taxon>
        <taxon>Bacillati</taxon>
        <taxon>Bacillota</taxon>
        <taxon>Clostridia</taxon>
        <taxon>Christensenellales</taxon>
        <taxon>Christensenellaceae</taxon>
        <taxon>Christensenella</taxon>
    </lineage>
</organism>
<dbReference type="SUPFAM" id="SSF54001">
    <property type="entry name" value="Cysteine proteinases"/>
    <property type="match status" value="1"/>
</dbReference>
<evidence type="ECO:0000256" key="5">
    <source>
        <dbReference type="SAM" id="MobiDB-lite"/>
    </source>
</evidence>
<evidence type="ECO:0000313" key="9">
    <source>
        <dbReference type="Proteomes" id="UP000034076"/>
    </source>
</evidence>
<keyword evidence="6" id="KW-0812">Transmembrane</keyword>
<reference evidence="8 9" key="1">
    <citation type="submission" date="2015-04" db="EMBL/GenBank/DDBJ databases">
        <title>Draft genome sequence of bacteremic isolate Catabacter hongkongensis type strain HKU16T.</title>
        <authorList>
            <person name="Lau S.K."/>
            <person name="Teng J.L."/>
            <person name="Huang Y."/>
            <person name="Curreem S.O."/>
            <person name="Tsui S.K."/>
            <person name="Woo P.C."/>
        </authorList>
    </citation>
    <scope>NUCLEOTIDE SEQUENCE [LARGE SCALE GENOMIC DNA]</scope>
    <source>
        <strain evidence="8 9">HKU16</strain>
    </source>
</reference>
<sequence length="712" mass="78073">MERKEFELKAKDKVVQKMTRDGLVDENLADGTTKKARPGDPTQEQETGKATKPTPEPKPRGQPKRRAASRKRQTQLRTEPQPQGKKAARPGKLDEKQKKAYKSKLHFDDQGKAPKLAPVTKPAGAAAMYMKSKLHQRTEDDNLAVKAAQRTEQQTESAAVVVGRAIRNRTSTAKARRTLGLDRRTVRTQTNRIYRWKAESSAATKNAPAIKRAMQKHAIKKQYAKGARKAAKAAAKTGGKAARTTARTAGVLMRHPVALVIAIAVIVIVIFIASIVATVGAMIAQGSTAMIGTAYLAADRDINEAENYYCQKEAELLQDAHSLEGQNPGYDEYRYNIGEVEHSPYELMAFLTAVYKDFIFEDVTPTLDELFNEQYELWTEITTETRTREIETTDPATGETVKSTEEYEVRIFNINVTVNMFSGIAAGRMDDEQRNLYDGYVKSRGSRQHFGKPIDCDWTLYITTPYGYSYNGGVSYSDGATLSIPYGTTVLAAQPGTVTEAGSRLVVDCADGLRYIYDGLASVSVSEGQEVKTGDEIGTSGGTLYLEYSQDGETLNPYFFVECGSGGLNGVPGGGGMGGYPGEPYDDETYQRLLAEATKYIGYPYVWGGSTPETSFDCSGYVCWCLNASGVASVGRTNAQGLYNMCTPISREEAHPGDLIFFTGTHSAGHPVTHVAFYVGNGMMLEAGKPIGYSSFETPYWTKHFYSFGRLA</sequence>
<dbReference type="Pfam" id="PF01551">
    <property type="entry name" value="Peptidase_M23"/>
    <property type="match status" value="1"/>
</dbReference>
<dbReference type="Pfam" id="PF00877">
    <property type="entry name" value="NLPC_P60"/>
    <property type="match status" value="1"/>
</dbReference>
<keyword evidence="6" id="KW-1133">Transmembrane helix</keyword>
<evidence type="ECO:0000256" key="2">
    <source>
        <dbReference type="ARBA" id="ARBA00022670"/>
    </source>
</evidence>
<accession>A0A0M2NN42</accession>
<proteinExistence type="inferred from homology"/>
<dbReference type="Proteomes" id="UP000034076">
    <property type="component" value="Unassembled WGS sequence"/>
</dbReference>
<dbReference type="Gene3D" id="3.90.1720.10">
    <property type="entry name" value="endopeptidase domain like (from Nostoc punctiforme)"/>
    <property type="match status" value="1"/>
</dbReference>
<gene>
    <name evidence="8" type="ORF">CHK_0650</name>
</gene>
<dbReference type="Gene3D" id="2.70.70.10">
    <property type="entry name" value="Glucose Permease (Domain IIA)"/>
    <property type="match status" value="1"/>
</dbReference>
<evidence type="ECO:0000313" key="8">
    <source>
        <dbReference type="EMBL" id="KKI51837.1"/>
    </source>
</evidence>
<feature type="compositionally biased region" description="Basic residues" evidence="5">
    <location>
        <begin position="61"/>
        <end position="74"/>
    </location>
</feature>